<gene>
    <name evidence="2" type="primary">fxsT</name>
    <name evidence="2" type="ORF">ACFFTR_31890</name>
</gene>
<dbReference type="InterPro" id="IPR027417">
    <property type="entry name" value="P-loop_NTPase"/>
</dbReference>
<dbReference type="Gene3D" id="3.40.50.300">
    <property type="entry name" value="P-loop containing nucleotide triphosphate hydrolases"/>
    <property type="match status" value="2"/>
</dbReference>
<dbReference type="Pfam" id="PF13424">
    <property type="entry name" value="TPR_12"/>
    <property type="match status" value="1"/>
</dbReference>
<dbReference type="SUPFAM" id="SSF52540">
    <property type="entry name" value="P-loop containing nucleoside triphosphate hydrolases"/>
    <property type="match status" value="2"/>
</dbReference>
<dbReference type="NCBIfam" id="NF040586">
    <property type="entry name" value="FxSxx_TPR"/>
    <property type="match status" value="2"/>
</dbReference>
<organism evidence="2 3">
    <name type="scientific">Dactylosporangium vinaceum</name>
    <dbReference type="NCBI Taxonomy" id="53362"/>
    <lineage>
        <taxon>Bacteria</taxon>
        <taxon>Bacillati</taxon>
        <taxon>Actinomycetota</taxon>
        <taxon>Actinomycetes</taxon>
        <taxon>Micromonosporales</taxon>
        <taxon>Micromonosporaceae</taxon>
        <taxon>Dactylosporangium</taxon>
    </lineage>
</organism>
<evidence type="ECO:0000313" key="2">
    <source>
        <dbReference type="EMBL" id="MFB9447717.1"/>
    </source>
</evidence>
<reference evidence="2 3" key="1">
    <citation type="submission" date="2024-09" db="EMBL/GenBank/DDBJ databases">
        <authorList>
            <person name="Sun Q."/>
            <person name="Mori K."/>
        </authorList>
    </citation>
    <scope>NUCLEOTIDE SEQUENCE [LARGE SCALE GENOMIC DNA]</scope>
    <source>
        <strain evidence="2 3">JCM 3307</strain>
    </source>
</reference>
<dbReference type="Pfam" id="PF13374">
    <property type="entry name" value="TPR_10"/>
    <property type="match status" value="3"/>
</dbReference>
<feature type="compositionally biased region" description="Pro residues" evidence="1">
    <location>
        <begin position="869"/>
        <end position="888"/>
    </location>
</feature>
<dbReference type="RefSeq" id="WP_223102635.1">
    <property type="nucleotide sequence ID" value="NZ_CP061913.1"/>
</dbReference>
<sequence length="1300" mass="143475">MSTSGTEATTTAKIIAFVSPAPGAGRTNALTNIAWILAAANRRVLVIDWCVNTPRVADFVRPFQAGSVRADQILPADVVGLLHPIGPGAPTVQTYHLTAARAELTMISSDQAYPAGGDGAIGLRRRLGELPFDYVFIDAPQELGDAAVQYCGRLCDTVVVCAPERRLSALQQVNEIARKLAEAAIARIRVLAMPQYEFHASGRAGSVRQIKATLGPLRDEAPEVEAGRLEFEIVEVPGYRYDTYQHVLSVLADEPEIEDLPLAAYLAAARQLSGDQQIKSPAINPDVRRRYLRSVQLDTSGLGEQIVVQYPPACRQWADWAVEQLTDAGAQVWRKSRPASAGDRPCATLVVVDGSEAVAGPADDGDAPGETYWLVVAGEEPTAVGGAQLVDLRDVGDAERARARLLSTFGLFPLARGAGAARARLPGELPPLFIRVPERSRMFTGRSASLEMVKDELAEHPKMTLTGGPGVGKSELAREFVYRFAHEYDLVCWIQAQNPGSLRAGLTALGKALNVPETVGGAAEAALQELGRRERWLLVYDNAESFDALRGFLPVVGAGHTLITSRDYGEFGLPSPLEISGLRREESIELLRGRVNDLDERSADGLADRLADLPLALQVAASLLVQYIRLLRGRGRAPEFALQWSVRELMDRLRDADGAAEDSLSRAMTISIAALRRFGSRQAELILGLAELVAFLSPDGVSMRLLRSRPMLVALAAAVGRDEDMTLFEADDVDRALLEGARFGLFEVAWGRPDATLVMHRAVQQFVRDRMPEPILEQRRRQALRGLAHYSPTDLQHGDPQLRYRFDELQPHLDHTEAWRCPDLIVRQWIVAQVQHLYRNGDGEPWPSALDVAKRALAHWIEHPLPDPLLPDPQLPDPLPPGPLPAGPAPVAVAPLEERPLGEDEFGEDDDLAEDDEPGRPTPHQSLIWRLQTQIANLHRGLGAFDRAGEVDSVMLDEQLQVLGRNHRATLTTMRGLGGDLRGLGSFREARSNDAETLYGFKALLGEEHPETRMAAHNYAVAAYLAGATALALELEEQEFEARRRLFGDQDPRTWRSAGWVGTFERDLGYYERSRHTLTDARQRMSALLTPDHPDELAIRRTLAVTYRRLGQHDAAKILSAEVYKGYHKLFGENHPHTRAARMNLAIDYYRAGDNENAVHLAEFCKRGLQQRLGEQHPFVAVAAIDLSLFHSRQGQLDLAFRESAKALESLQDRLGRTHPWTMAASTNHAGQLTLRGEFTLAEELQRDAFDRYVRVYGREHPYTRVAEQNVNLIREAQRAGAMTRPPTDLADIDIEIPQT</sequence>
<dbReference type="EMBL" id="JBHMCA010000054">
    <property type="protein sequence ID" value="MFB9447717.1"/>
    <property type="molecule type" value="Genomic_DNA"/>
</dbReference>
<proteinExistence type="predicted"/>
<evidence type="ECO:0000313" key="3">
    <source>
        <dbReference type="Proteomes" id="UP001589608"/>
    </source>
</evidence>
<name>A0ABV5MFU4_9ACTN</name>
<dbReference type="PANTHER" id="PTHR46082:SF6">
    <property type="entry name" value="AAA+ ATPASE DOMAIN-CONTAINING PROTEIN-RELATED"/>
    <property type="match status" value="1"/>
</dbReference>
<accession>A0ABV5MFU4</accession>
<dbReference type="InterPro" id="IPR011990">
    <property type="entry name" value="TPR-like_helical_dom_sf"/>
</dbReference>
<comment type="caution">
    <text evidence="2">The sequence shown here is derived from an EMBL/GenBank/DDBJ whole genome shotgun (WGS) entry which is preliminary data.</text>
</comment>
<evidence type="ECO:0000256" key="1">
    <source>
        <dbReference type="SAM" id="MobiDB-lite"/>
    </source>
</evidence>
<dbReference type="SUPFAM" id="SSF48452">
    <property type="entry name" value="TPR-like"/>
    <property type="match status" value="2"/>
</dbReference>
<dbReference type="InterPro" id="IPR053137">
    <property type="entry name" value="NLR-like"/>
</dbReference>
<feature type="compositionally biased region" description="Acidic residues" evidence="1">
    <location>
        <begin position="903"/>
        <end position="917"/>
    </location>
</feature>
<dbReference type="PANTHER" id="PTHR46082">
    <property type="entry name" value="ATP/GTP-BINDING PROTEIN-RELATED"/>
    <property type="match status" value="1"/>
</dbReference>
<dbReference type="Proteomes" id="UP001589608">
    <property type="component" value="Unassembled WGS sequence"/>
</dbReference>
<dbReference type="Gene3D" id="1.25.40.10">
    <property type="entry name" value="Tetratricopeptide repeat domain"/>
    <property type="match status" value="2"/>
</dbReference>
<feature type="region of interest" description="Disordered" evidence="1">
    <location>
        <begin position="869"/>
        <end position="924"/>
    </location>
</feature>
<protein>
    <submittedName>
        <fullName evidence="2">FxSxx-COOH system tetratricopeptide repeat protein</fullName>
    </submittedName>
</protein>
<keyword evidence="3" id="KW-1185">Reference proteome</keyword>